<dbReference type="PROSITE" id="PS50920">
    <property type="entry name" value="SOLCAR"/>
    <property type="match status" value="2"/>
</dbReference>
<dbReference type="InterPro" id="IPR018108">
    <property type="entry name" value="MCP_transmembrane"/>
</dbReference>
<dbReference type="PANTHER" id="PTHR45624">
    <property type="entry name" value="MITOCHONDRIAL BASIC AMINO ACIDS TRANSPORTER-RELATED"/>
    <property type="match status" value="1"/>
</dbReference>
<feature type="repeat" description="Solcar" evidence="9">
    <location>
        <begin position="137"/>
        <end position="235"/>
    </location>
</feature>
<evidence type="ECO:0000256" key="10">
    <source>
        <dbReference type="RuleBase" id="RU000488"/>
    </source>
</evidence>
<evidence type="ECO:0000256" key="1">
    <source>
        <dbReference type="ARBA" id="ARBA00004225"/>
    </source>
</evidence>
<evidence type="ECO:0000256" key="6">
    <source>
        <dbReference type="ARBA" id="ARBA00022989"/>
    </source>
</evidence>
<feature type="repeat" description="Solcar" evidence="9">
    <location>
        <begin position="30"/>
        <end position="117"/>
    </location>
</feature>
<keyword evidence="6" id="KW-1133">Transmembrane helix</keyword>
<reference evidence="11 12" key="1">
    <citation type="submission" date="2023-04" db="EMBL/GenBank/DDBJ databases">
        <title>Genome of Basidiobolus ranarum AG-B5.</title>
        <authorList>
            <person name="Stajich J.E."/>
            <person name="Carter-House D."/>
            <person name="Gryganskyi A."/>
        </authorList>
    </citation>
    <scope>NUCLEOTIDE SEQUENCE [LARGE SCALE GENOMIC DNA]</scope>
    <source>
        <strain evidence="11 12">AG-B5</strain>
    </source>
</reference>
<keyword evidence="12" id="KW-1185">Reference proteome</keyword>
<gene>
    <name evidence="11" type="primary">ORT1_2</name>
    <name evidence="11" type="ORF">K7432_011308</name>
</gene>
<dbReference type="InterPro" id="IPR050567">
    <property type="entry name" value="Mitochondrial_Carrier"/>
</dbReference>
<protein>
    <submittedName>
        <fullName evidence="11">Mitochondrial ornithine carrier protein</fullName>
    </submittedName>
</protein>
<evidence type="ECO:0000256" key="4">
    <source>
        <dbReference type="ARBA" id="ARBA00022692"/>
    </source>
</evidence>
<accession>A0ABR2WMK0</accession>
<keyword evidence="5" id="KW-0677">Repeat</keyword>
<dbReference type="Proteomes" id="UP001479436">
    <property type="component" value="Unassembled WGS sequence"/>
</dbReference>
<dbReference type="PANTHER" id="PTHR45624:SF31">
    <property type="entry name" value="MITOCHONDRIAL ORNITHINE TRANSPORTER 1"/>
    <property type="match status" value="1"/>
</dbReference>
<evidence type="ECO:0000256" key="2">
    <source>
        <dbReference type="ARBA" id="ARBA00006375"/>
    </source>
</evidence>
<comment type="similarity">
    <text evidence="2 10">Belongs to the mitochondrial carrier (TC 2.A.29) family.</text>
</comment>
<dbReference type="Gene3D" id="1.50.40.10">
    <property type="entry name" value="Mitochondrial carrier domain"/>
    <property type="match status" value="1"/>
</dbReference>
<name>A0ABR2WMK0_9FUNG</name>
<dbReference type="InterPro" id="IPR023395">
    <property type="entry name" value="MCP_dom_sf"/>
</dbReference>
<organism evidence="11 12">
    <name type="scientific">Basidiobolus ranarum</name>
    <dbReference type="NCBI Taxonomy" id="34480"/>
    <lineage>
        <taxon>Eukaryota</taxon>
        <taxon>Fungi</taxon>
        <taxon>Fungi incertae sedis</taxon>
        <taxon>Zoopagomycota</taxon>
        <taxon>Entomophthoromycotina</taxon>
        <taxon>Basidiobolomycetes</taxon>
        <taxon>Basidiobolales</taxon>
        <taxon>Basidiobolaceae</taxon>
        <taxon>Basidiobolus</taxon>
    </lineage>
</organism>
<evidence type="ECO:0000256" key="9">
    <source>
        <dbReference type="PROSITE-ProRule" id="PRU00282"/>
    </source>
</evidence>
<dbReference type="EMBL" id="JASJQH010000861">
    <property type="protein sequence ID" value="KAK9762700.1"/>
    <property type="molecule type" value="Genomic_DNA"/>
</dbReference>
<evidence type="ECO:0000256" key="7">
    <source>
        <dbReference type="ARBA" id="ARBA00023128"/>
    </source>
</evidence>
<keyword evidence="3 10" id="KW-0813">Transport</keyword>
<keyword evidence="4 9" id="KW-0812">Transmembrane</keyword>
<sequence>MDFTQNEKPEVDGKGFVLSNESGVQLFEKGSTVADLLFGSVAGMLGKLIEYPLDTVKVRLQSQPMGHKMFQGPLDCLKKTVQREGFYGLYRGLSSPLVGAMLENSALFVGYAQGQKLIRKFLHGEHDLEDLEALPKLTLPELCLAGGFSGIAAAFVLTPIELIKCKLQVQEARMYEASISNRNPATRFTGPFSIISHTLKNEGLTGFYRGCGITIAKSAPTSAIIFFTHETLTRSFT</sequence>
<proteinExistence type="inferred from homology"/>
<evidence type="ECO:0000256" key="8">
    <source>
        <dbReference type="ARBA" id="ARBA00023136"/>
    </source>
</evidence>
<evidence type="ECO:0000256" key="3">
    <source>
        <dbReference type="ARBA" id="ARBA00022448"/>
    </source>
</evidence>
<keyword evidence="7" id="KW-0496">Mitochondrion</keyword>
<comment type="caution">
    <text evidence="11">The sequence shown here is derived from an EMBL/GenBank/DDBJ whole genome shotgun (WGS) entry which is preliminary data.</text>
</comment>
<dbReference type="Pfam" id="PF00153">
    <property type="entry name" value="Mito_carr"/>
    <property type="match status" value="2"/>
</dbReference>
<evidence type="ECO:0000256" key="5">
    <source>
        <dbReference type="ARBA" id="ARBA00022737"/>
    </source>
</evidence>
<dbReference type="SUPFAM" id="SSF103506">
    <property type="entry name" value="Mitochondrial carrier"/>
    <property type="match status" value="1"/>
</dbReference>
<comment type="subcellular location">
    <subcellularLocation>
        <location evidence="1">Mitochondrion membrane</location>
        <topology evidence="1">Multi-pass membrane protein</topology>
    </subcellularLocation>
</comment>
<evidence type="ECO:0000313" key="12">
    <source>
        <dbReference type="Proteomes" id="UP001479436"/>
    </source>
</evidence>
<keyword evidence="8 9" id="KW-0472">Membrane</keyword>
<evidence type="ECO:0000313" key="11">
    <source>
        <dbReference type="EMBL" id="KAK9762700.1"/>
    </source>
</evidence>